<dbReference type="PANTHER" id="PTHR12526:SF627">
    <property type="entry name" value="D-RHAMNOSYLTRANSFERASE WBPZ"/>
    <property type="match status" value="1"/>
</dbReference>
<dbReference type="CDD" id="cd03819">
    <property type="entry name" value="GT4_WavL-like"/>
    <property type="match status" value="1"/>
</dbReference>
<proteinExistence type="predicted"/>
<feature type="domain" description="Glycosyl transferase family 1" evidence="2">
    <location>
        <begin position="190"/>
        <end position="348"/>
    </location>
</feature>
<protein>
    <recommendedName>
        <fullName evidence="5">Glycosyl transferase family 1 domain-containing protein</fullName>
    </recommendedName>
</protein>
<dbReference type="PANTHER" id="PTHR12526">
    <property type="entry name" value="GLYCOSYLTRANSFERASE"/>
    <property type="match status" value="1"/>
</dbReference>
<evidence type="ECO:0000259" key="3">
    <source>
        <dbReference type="Pfam" id="PF13439"/>
    </source>
</evidence>
<organism evidence="4">
    <name type="scientific">marine metagenome</name>
    <dbReference type="NCBI Taxonomy" id="408172"/>
    <lineage>
        <taxon>unclassified sequences</taxon>
        <taxon>metagenomes</taxon>
        <taxon>ecological metagenomes</taxon>
    </lineage>
</organism>
<dbReference type="Pfam" id="PF00534">
    <property type="entry name" value="Glycos_transf_1"/>
    <property type="match status" value="1"/>
</dbReference>
<sequence length="385" mass="43926">MSSKIKILQVIPKLGYGGAETGCYDLAHYLPENGCKSYIITSGGELLKFVNKDKVKVIRLPVQSKNPIIMLFNAIIIFFIIWFLNISIVHARSRAPAWSCLLATKFTKSKFVTTFHGTYNFSNSLKKFYNSVMVRSDLVIGGSNFIFEHVYQNYGDFFENKKRKFLVIFRGINTDFFNQKKINQNKLQNLIKKWNIDKTKFIILLPGRLTPWKGQEVFIEALNILNQQSDVRPFFVIIAGSDQGRKVYSKRLESLVEKYKLNRNLIFVSQCKEMPIAYQISDVVVSSSIEPEAFGRVSVEAQSMEKPIVASNIGGSKETIINDKTGFLFETGNAKALAEKLKETMNLGQMTLQSIGIEGRKNVLKKFDIDRMCFATFSEYKKLVE</sequence>
<feature type="transmembrane region" description="Helical" evidence="1">
    <location>
        <begin position="68"/>
        <end position="91"/>
    </location>
</feature>
<dbReference type="AlphaFoldDB" id="A0A382GGT1"/>
<dbReference type="InterPro" id="IPR028098">
    <property type="entry name" value="Glyco_trans_4-like_N"/>
</dbReference>
<name>A0A382GGT1_9ZZZZ</name>
<accession>A0A382GGT1</accession>
<evidence type="ECO:0000313" key="4">
    <source>
        <dbReference type="EMBL" id="SVB73965.1"/>
    </source>
</evidence>
<keyword evidence="1" id="KW-1133">Transmembrane helix</keyword>
<evidence type="ECO:0000256" key="1">
    <source>
        <dbReference type="SAM" id="Phobius"/>
    </source>
</evidence>
<feature type="domain" description="Glycosyltransferase subfamily 4-like N-terminal" evidence="3">
    <location>
        <begin position="16"/>
        <end position="175"/>
    </location>
</feature>
<dbReference type="Gene3D" id="3.40.50.2000">
    <property type="entry name" value="Glycogen Phosphorylase B"/>
    <property type="match status" value="2"/>
</dbReference>
<gene>
    <name evidence="4" type="ORF">METZ01_LOCUS226819</name>
</gene>
<dbReference type="Pfam" id="PF13439">
    <property type="entry name" value="Glyco_transf_4"/>
    <property type="match status" value="1"/>
</dbReference>
<dbReference type="SUPFAM" id="SSF53756">
    <property type="entry name" value="UDP-Glycosyltransferase/glycogen phosphorylase"/>
    <property type="match status" value="1"/>
</dbReference>
<evidence type="ECO:0000259" key="2">
    <source>
        <dbReference type="Pfam" id="PF00534"/>
    </source>
</evidence>
<dbReference type="GO" id="GO:0016757">
    <property type="term" value="F:glycosyltransferase activity"/>
    <property type="evidence" value="ECO:0007669"/>
    <property type="project" value="InterPro"/>
</dbReference>
<keyword evidence="1" id="KW-0812">Transmembrane</keyword>
<reference evidence="4" key="1">
    <citation type="submission" date="2018-05" db="EMBL/GenBank/DDBJ databases">
        <authorList>
            <person name="Lanie J.A."/>
            <person name="Ng W.-L."/>
            <person name="Kazmierczak K.M."/>
            <person name="Andrzejewski T.M."/>
            <person name="Davidsen T.M."/>
            <person name="Wayne K.J."/>
            <person name="Tettelin H."/>
            <person name="Glass J.I."/>
            <person name="Rusch D."/>
            <person name="Podicherti R."/>
            <person name="Tsui H.-C.T."/>
            <person name="Winkler M.E."/>
        </authorList>
    </citation>
    <scope>NUCLEOTIDE SEQUENCE</scope>
</reference>
<dbReference type="InterPro" id="IPR001296">
    <property type="entry name" value="Glyco_trans_1"/>
</dbReference>
<dbReference type="EMBL" id="UINC01055277">
    <property type="protein sequence ID" value="SVB73965.1"/>
    <property type="molecule type" value="Genomic_DNA"/>
</dbReference>
<keyword evidence="1" id="KW-0472">Membrane</keyword>
<evidence type="ECO:0008006" key="5">
    <source>
        <dbReference type="Google" id="ProtNLM"/>
    </source>
</evidence>